<reference evidence="2 3" key="1">
    <citation type="journal article" date="2018" name="Nat. Biotechnol.">
        <title>A standardized bacterial taxonomy based on genome phylogeny substantially revises the tree of life.</title>
        <authorList>
            <person name="Parks D.H."/>
            <person name="Chuvochina M."/>
            <person name="Waite D.W."/>
            <person name="Rinke C."/>
            <person name="Skarshewski A."/>
            <person name="Chaumeil P.A."/>
            <person name="Hugenholtz P."/>
        </authorList>
    </citation>
    <scope>NUCLEOTIDE SEQUENCE [LARGE SCALE GENOMIC DNA]</scope>
    <source>
        <strain evidence="2">UBA8733</strain>
    </source>
</reference>
<dbReference type="GO" id="GO:0006310">
    <property type="term" value="P:DNA recombination"/>
    <property type="evidence" value="ECO:0007669"/>
    <property type="project" value="InterPro"/>
</dbReference>
<dbReference type="GO" id="GO:0006281">
    <property type="term" value="P:DNA repair"/>
    <property type="evidence" value="ECO:0007669"/>
    <property type="project" value="InterPro"/>
</dbReference>
<accession>A0A3B9GWU7</accession>
<evidence type="ECO:0000313" key="3">
    <source>
        <dbReference type="Proteomes" id="UP000259610"/>
    </source>
</evidence>
<organism evidence="2 3">
    <name type="scientific">Hyphomonas adhaerens</name>
    <dbReference type="NCBI Taxonomy" id="81029"/>
    <lineage>
        <taxon>Bacteria</taxon>
        <taxon>Pseudomonadati</taxon>
        <taxon>Pseudomonadota</taxon>
        <taxon>Alphaproteobacteria</taxon>
        <taxon>Hyphomonadales</taxon>
        <taxon>Hyphomonadaceae</taxon>
        <taxon>Hyphomonas</taxon>
    </lineage>
</organism>
<dbReference type="AlphaFoldDB" id="A0A3B9GWU7"/>
<protein>
    <submittedName>
        <fullName evidence="2">Uncharacterized protein</fullName>
    </submittedName>
</protein>
<dbReference type="SUPFAM" id="SSF103084">
    <property type="entry name" value="Holliday junction resolvase RusA"/>
    <property type="match status" value="1"/>
</dbReference>
<proteinExistence type="predicted"/>
<dbReference type="Pfam" id="PF05866">
    <property type="entry name" value="RusA"/>
    <property type="match status" value="1"/>
</dbReference>
<feature type="region of interest" description="Disordered" evidence="1">
    <location>
        <begin position="1"/>
        <end position="46"/>
    </location>
</feature>
<dbReference type="Gene3D" id="3.30.1330.70">
    <property type="entry name" value="Holliday junction resolvase RusA"/>
    <property type="match status" value="1"/>
</dbReference>
<dbReference type="InterPro" id="IPR036614">
    <property type="entry name" value="RusA-like_sf"/>
</dbReference>
<dbReference type="InterPro" id="IPR008822">
    <property type="entry name" value="Endonuclease_RusA-like"/>
</dbReference>
<dbReference type="Proteomes" id="UP000259610">
    <property type="component" value="Unassembled WGS sequence"/>
</dbReference>
<comment type="caution">
    <text evidence="2">The sequence shown here is derived from an EMBL/GenBank/DDBJ whole genome shotgun (WGS) entry which is preliminary data.</text>
</comment>
<name>A0A3B9GWU7_9PROT</name>
<evidence type="ECO:0000256" key="1">
    <source>
        <dbReference type="SAM" id="MobiDB-lite"/>
    </source>
</evidence>
<dbReference type="GO" id="GO:0000287">
    <property type="term" value="F:magnesium ion binding"/>
    <property type="evidence" value="ECO:0007669"/>
    <property type="project" value="InterPro"/>
</dbReference>
<dbReference type="EMBL" id="DMAN01000159">
    <property type="protein sequence ID" value="HAE26949.1"/>
    <property type="molecule type" value="Genomic_DNA"/>
</dbReference>
<sequence>MARNRCRARRAQEDPRHQAAAQRDRPRPEGFQARHRGTRAQTRPEAALSADWVKSGKVQARITEDGALEVRCTGLTTQTKYYKTLLKEFFRKEFPPLRPGYGDYSVHIMMEYTGDPPWMDLDNLAKALLDSLTGNVFDDDHQVARLLVERRQAEREGIWLLAEAMG</sequence>
<feature type="compositionally biased region" description="Basic and acidic residues" evidence="1">
    <location>
        <begin position="10"/>
        <end position="28"/>
    </location>
</feature>
<gene>
    <name evidence="2" type="ORF">DCG58_07310</name>
</gene>
<evidence type="ECO:0000313" key="2">
    <source>
        <dbReference type="EMBL" id="HAE26949.1"/>
    </source>
</evidence>